<dbReference type="EMBL" id="GBRH01169203">
    <property type="protein sequence ID" value="JAE28693.1"/>
    <property type="molecule type" value="Transcribed_RNA"/>
</dbReference>
<sequence>MPFLGTPCSVGTSRLGVPVKHWSCSRVCWRMASCLRLSVSSMSFRQRRVTTPDCRSCSTACL</sequence>
<accession>A0A0A9H725</accession>
<proteinExistence type="predicted"/>
<reference evidence="1" key="1">
    <citation type="submission" date="2014-09" db="EMBL/GenBank/DDBJ databases">
        <authorList>
            <person name="Magalhaes I.L.F."/>
            <person name="Oliveira U."/>
            <person name="Santos F.R."/>
            <person name="Vidigal T.H.D.A."/>
            <person name="Brescovit A.D."/>
            <person name="Santos A.J."/>
        </authorList>
    </citation>
    <scope>NUCLEOTIDE SEQUENCE</scope>
    <source>
        <tissue evidence="1">Shoot tissue taken approximately 20 cm above the soil surface</tissue>
    </source>
</reference>
<organism evidence="1">
    <name type="scientific">Arundo donax</name>
    <name type="common">Giant reed</name>
    <name type="synonym">Donax arundinaceus</name>
    <dbReference type="NCBI Taxonomy" id="35708"/>
    <lineage>
        <taxon>Eukaryota</taxon>
        <taxon>Viridiplantae</taxon>
        <taxon>Streptophyta</taxon>
        <taxon>Embryophyta</taxon>
        <taxon>Tracheophyta</taxon>
        <taxon>Spermatophyta</taxon>
        <taxon>Magnoliopsida</taxon>
        <taxon>Liliopsida</taxon>
        <taxon>Poales</taxon>
        <taxon>Poaceae</taxon>
        <taxon>PACMAD clade</taxon>
        <taxon>Arundinoideae</taxon>
        <taxon>Arundineae</taxon>
        <taxon>Arundo</taxon>
    </lineage>
</organism>
<name>A0A0A9H725_ARUDO</name>
<reference evidence="1" key="2">
    <citation type="journal article" date="2015" name="Data Brief">
        <title>Shoot transcriptome of the giant reed, Arundo donax.</title>
        <authorList>
            <person name="Barrero R.A."/>
            <person name="Guerrero F.D."/>
            <person name="Moolhuijzen P."/>
            <person name="Goolsby J.A."/>
            <person name="Tidwell J."/>
            <person name="Bellgard S.E."/>
            <person name="Bellgard M.I."/>
        </authorList>
    </citation>
    <scope>NUCLEOTIDE SEQUENCE</scope>
    <source>
        <tissue evidence="1">Shoot tissue taken approximately 20 cm above the soil surface</tissue>
    </source>
</reference>
<evidence type="ECO:0000313" key="1">
    <source>
        <dbReference type="EMBL" id="JAE28693.1"/>
    </source>
</evidence>
<protein>
    <submittedName>
        <fullName evidence="1">Uncharacterized protein</fullName>
    </submittedName>
</protein>
<dbReference type="AlphaFoldDB" id="A0A0A9H725"/>